<evidence type="ECO:0000256" key="1">
    <source>
        <dbReference type="ARBA" id="ARBA00023172"/>
    </source>
</evidence>
<dbReference type="AlphaFoldDB" id="A0AA97FEG6"/>
<dbReference type="GO" id="GO:0015074">
    <property type="term" value="P:DNA integration"/>
    <property type="evidence" value="ECO:0007669"/>
    <property type="project" value="InterPro"/>
</dbReference>
<dbReference type="Proteomes" id="UP001301797">
    <property type="component" value="Chromosome"/>
</dbReference>
<name>A0AA97FEG6_9EURY</name>
<dbReference type="InterPro" id="IPR002104">
    <property type="entry name" value="Integrase_catalytic"/>
</dbReference>
<dbReference type="GeneID" id="85230269"/>
<dbReference type="KEGG" id="mefw:F1737_08855"/>
<dbReference type="PANTHER" id="PTHR30349:SF87">
    <property type="entry name" value="TRANSPOSASE A"/>
    <property type="match status" value="1"/>
</dbReference>
<dbReference type="PANTHER" id="PTHR30349">
    <property type="entry name" value="PHAGE INTEGRASE-RELATED"/>
    <property type="match status" value="1"/>
</dbReference>
<dbReference type="InterPro" id="IPR050090">
    <property type="entry name" value="Tyrosine_recombinase_XerCD"/>
</dbReference>
<protein>
    <submittedName>
        <fullName evidence="3">Tyrosine-type recombinase/integrase</fullName>
    </submittedName>
</protein>
<organism evidence="3 4">
    <name type="scientific">Methanochimaera problematica</name>
    <dbReference type="NCBI Taxonomy" id="2609417"/>
    <lineage>
        <taxon>Archaea</taxon>
        <taxon>Methanobacteriati</taxon>
        <taxon>Methanobacteriota</taxon>
        <taxon>Stenosarchaea group</taxon>
        <taxon>Methanomicrobia</taxon>
        <taxon>Methanomicrobiales</taxon>
        <taxon>Methanomicrobiaceae</taxon>
        <taxon>Methanochimaera</taxon>
    </lineage>
</organism>
<sequence>MGSITAPTRNEINFHKVSSARPDKSFEMAMREDRLTQDDIDLIYEFIAELEASQNIGLIRKNKIIYTLVNWRRFICPYREAKLSDIYKAISNLKSAKTSRGRPYKINTVHDYVMFIKRISLWMIENGYSDLPKEKIQKIKPPRADKTTKRPDQMLSKEDIESIIRGCLTSRDRALISVLYESGCRISELGCLTWGRIRFDEYGVILTIEDTKCSTQRYVRLVMAKPYLSAWRQDYPFEPKGDSLAFITHRKDPLTYDTTVKIIRRVALRGGVEKHITPHIFRHSRITHLINEGMNESVIKLMMWGNINTPMFQTYAHLTGGDIDREVLGSYGIVPKDEKETHALEPLMCPKCMTINPPKAEFCNHCGVSFTEDAQDTIEEMAKDVNTNPEILKRMIEEIIEERMKTNAH</sequence>
<dbReference type="PROSITE" id="PS51898">
    <property type="entry name" value="TYR_RECOMBINASE"/>
    <property type="match status" value="1"/>
</dbReference>
<dbReference type="InterPro" id="IPR013762">
    <property type="entry name" value="Integrase-like_cat_sf"/>
</dbReference>
<evidence type="ECO:0000313" key="3">
    <source>
        <dbReference type="EMBL" id="WOF16788.1"/>
    </source>
</evidence>
<dbReference type="Pfam" id="PF00589">
    <property type="entry name" value="Phage_integrase"/>
    <property type="match status" value="1"/>
</dbReference>
<accession>A0AA97FEG6</accession>
<dbReference type="SUPFAM" id="SSF56349">
    <property type="entry name" value="DNA breaking-rejoining enzymes"/>
    <property type="match status" value="1"/>
</dbReference>
<dbReference type="GO" id="GO:0003677">
    <property type="term" value="F:DNA binding"/>
    <property type="evidence" value="ECO:0007669"/>
    <property type="project" value="InterPro"/>
</dbReference>
<dbReference type="Gene3D" id="1.10.443.10">
    <property type="entry name" value="Intergrase catalytic core"/>
    <property type="match status" value="1"/>
</dbReference>
<reference evidence="3 4" key="1">
    <citation type="submission" date="2019-09" db="EMBL/GenBank/DDBJ databases">
        <title>The complete genome of Methanoplanus sp. FWC-SCC4.</title>
        <authorList>
            <person name="Chen S.-C."/>
            <person name="Zhou Y.-Z."/>
            <person name="Lai M.-C."/>
        </authorList>
    </citation>
    <scope>NUCLEOTIDE SEQUENCE [LARGE SCALE GENOMIC DNA]</scope>
    <source>
        <strain evidence="3 4">FWC-SCC4</strain>
    </source>
</reference>
<keyword evidence="1" id="KW-0233">DNA recombination</keyword>
<feature type="domain" description="Tyr recombinase" evidence="2">
    <location>
        <begin position="150"/>
        <end position="329"/>
    </location>
</feature>
<evidence type="ECO:0000313" key="4">
    <source>
        <dbReference type="Proteomes" id="UP001301797"/>
    </source>
</evidence>
<proteinExistence type="predicted"/>
<dbReference type="CDD" id="cd00397">
    <property type="entry name" value="DNA_BRE_C"/>
    <property type="match status" value="1"/>
</dbReference>
<dbReference type="InterPro" id="IPR011010">
    <property type="entry name" value="DNA_brk_join_enz"/>
</dbReference>
<gene>
    <name evidence="3" type="ORF">F1737_08855</name>
</gene>
<keyword evidence="4" id="KW-1185">Reference proteome</keyword>
<dbReference type="EMBL" id="CP043875">
    <property type="protein sequence ID" value="WOF16788.1"/>
    <property type="molecule type" value="Genomic_DNA"/>
</dbReference>
<dbReference type="GO" id="GO:0006310">
    <property type="term" value="P:DNA recombination"/>
    <property type="evidence" value="ECO:0007669"/>
    <property type="project" value="UniProtKB-KW"/>
</dbReference>
<dbReference type="RefSeq" id="WP_317136220.1">
    <property type="nucleotide sequence ID" value="NZ_CP043875.1"/>
</dbReference>
<evidence type="ECO:0000259" key="2">
    <source>
        <dbReference type="PROSITE" id="PS51898"/>
    </source>
</evidence>